<evidence type="ECO:0000313" key="10">
    <source>
        <dbReference type="EMBL" id="KGM56798.1"/>
    </source>
</evidence>
<evidence type="ECO:0000256" key="2">
    <source>
        <dbReference type="ARBA" id="ARBA00007613"/>
    </source>
</evidence>
<feature type="chain" id="PRO_5001962087" evidence="9">
    <location>
        <begin position="30"/>
        <end position="424"/>
    </location>
</feature>
<keyword evidence="6" id="KW-0472">Membrane</keyword>
<evidence type="ECO:0000256" key="6">
    <source>
        <dbReference type="ARBA" id="ARBA00023136"/>
    </source>
</evidence>
<evidence type="ECO:0000256" key="7">
    <source>
        <dbReference type="ARBA" id="ARBA00023237"/>
    </source>
</evidence>
<keyword evidence="5" id="KW-0812">Transmembrane</keyword>
<keyword evidence="9" id="KW-0732">Signal</keyword>
<evidence type="ECO:0000256" key="8">
    <source>
        <dbReference type="SAM" id="Coils"/>
    </source>
</evidence>
<dbReference type="STRING" id="913325.N799_13015"/>
<dbReference type="GO" id="GO:0015562">
    <property type="term" value="F:efflux transmembrane transporter activity"/>
    <property type="evidence" value="ECO:0007669"/>
    <property type="project" value="InterPro"/>
</dbReference>
<dbReference type="InterPro" id="IPR051906">
    <property type="entry name" value="TolC-like"/>
</dbReference>
<protein>
    <submittedName>
        <fullName evidence="10">Transporter</fullName>
    </submittedName>
</protein>
<dbReference type="EMBL" id="AVPT01000008">
    <property type="protein sequence ID" value="KGM56798.1"/>
    <property type="molecule type" value="Genomic_DNA"/>
</dbReference>
<dbReference type="Proteomes" id="UP000029989">
    <property type="component" value="Unassembled WGS sequence"/>
</dbReference>
<accession>A0A0A0F391</accession>
<dbReference type="PANTHER" id="PTHR30026:SF20">
    <property type="entry name" value="OUTER MEMBRANE PROTEIN TOLC"/>
    <property type="match status" value="1"/>
</dbReference>
<keyword evidence="3" id="KW-0813">Transport</keyword>
<evidence type="ECO:0000256" key="4">
    <source>
        <dbReference type="ARBA" id="ARBA00022452"/>
    </source>
</evidence>
<keyword evidence="11" id="KW-1185">Reference proteome</keyword>
<evidence type="ECO:0000256" key="1">
    <source>
        <dbReference type="ARBA" id="ARBA00004442"/>
    </source>
</evidence>
<comment type="subcellular location">
    <subcellularLocation>
        <location evidence="1">Cell outer membrane</location>
    </subcellularLocation>
</comment>
<dbReference type="GO" id="GO:0009279">
    <property type="term" value="C:cell outer membrane"/>
    <property type="evidence" value="ECO:0007669"/>
    <property type="project" value="UniProtKB-SubCell"/>
</dbReference>
<evidence type="ECO:0000313" key="11">
    <source>
        <dbReference type="Proteomes" id="UP000029989"/>
    </source>
</evidence>
<keyword evidence="4" id="KW-1134">Transmembrane beta strand</keyword>
<feature type="coiled-coil region" evidence="8">
    <location>
        <begin position="125"/>
        <end position="170"/>
    </location>
</feature>
<gene>
    <name evidence="10" type="ORF">N799_13015</name>
</gene>
<dbReference type="Pfam" id="PF02321">
    <property type="entry name" value="OEP"/>
    <property type="match status" value="1"/>
</dbReference>
<dbReference type="InterPro" id="IPR003423">
    <property type="entry name" value="OMP_efflux"/>
</dbReference>
<reference evidence="10 11" key="1">
    <citation type="journal article" date="2015" name="Stand. Genomic Sci.">
        <title>Genomic information of the arsenic-resistant bacterium Lysobacter arseniciresistens type strain ZS79(T) and comparison of Lysobacter draft genomes.</title>
        <authorList>
            <person name="Liu L."/>
            <person name="Zhang S."/>
            <person name="Luo M."/>
            <person name="Wang G."/>
        </authorList>
    </citation>
    <scope>NUCLEOTIDE SEQUENCE [LARGE SCALE GENOMIC DNA]</scope>
    <source>
        <strain evidence="10 11">ZS79</strain>
    </source>
</reference>
<dbReference type="SUPFAM" id="SSF56954">
    <property type="entry name" value="Outer membrane efflux proteins (OEP)"/>
    <property type="match status" value="1"/>
</dbReference>
<dbReference type="Gene3D" id="1.20.1600.10">
    <property type="entry name" value="Outer membrane efflux proteins (OEP)"/>
    <property type="match status" value="1"/>
</dbReference>
<evidence type="ECO:0000256" key="9">
    <source>
        <dbReference type="SAM" id="SignalP"/>
    </source>
</evidence>
<proteinExistence type="inferred from homology"/>
<keyword evidence="7" id="KW-0998">Cell outer membrane</keyword>
<evidence type="ECO:0000256" key="5">
    <source>
        <dbReference type="ARBA" id="ARBA00022692"/>
    </source>
</evidence>
<dbReference type="GO" id="GO:0015288">
    <property type="term" value="F:porin activity"/>
    <property type="evidence" value="ECO:0007669"/>
    <property type="project" value="TreeGrafter"/>
</dbReference>
<keyword evidence="8" id="KW-0175">Coiled coil</keyword>
<sequence length="424" mass="46548">MVCVARSFARATRACPLLLLLAMPVASFAASPALSLEEATRLAVERAPMLNARRSQIEAAEQESRRAGALPDPMLTVGIDNLPVTGADAFDVQADFMTMKRIGLRQEVPARAEREAERSLAARNIDKAQADAQAERLEVRRETAEAWIDLWAAQRELDELMALREETELASRLARARVAGGADPVADALAAEAALLELDNRIEAARASEEAAQVGLARWIGDEMLLPTEQTPDFTALPVSQAQLLAALDRLGPLLPTTAEIETAAAAVDVARAEKRPDWSVAASYGQRDGGRSDMFMLEFGIELPLFTRNRQDRGVAARQAEYDAALATREDLRRQQAARIRADIARWEGFKRQVARDREALLPLARDRTATALAAYRAGAPVRPWLDARRDEIDILIDHTQRLGALGRAWAALAYLLPQEPQQ</sequence>
<feature type="signal peptide" evidence="9">
    <location>
        <begin position="1"/>
        <end position="29"/>
    </location>
</feature>
<name>A0A0A0F391_9GAMM</name>
<organism evidence="10 11">
    <name type="scientific">Lysobacter arseniciresistens ZS79</name>
    <dbReference type="NCBI Taxonomy" id="913325"/>
    <lineage>
        <taxon>Bacteria</taxon>
        <taxon>Pseudomonadati</taxon>
        <taxon>Pseudomonadota</taxon>
        <taxon>Gammaproteobacteria</taxon>
        <taxon>Lysobacterales</taxon>
        <taxon>Lysobacteraceae</taxon>
        <taxon>Novilysobacter</taxon>
    </lineage>
</organism>
<dbReference type="GO" id="GO:1990281">
    <property type="term" value="C:efflux pump complex"/>
    <property type="evidence" value="ECO:0007669"/>
    <property type="project" value="TreeGrafter"/>
</dbReference>
<comment type="similarity">
    <text evidence="2">Belongs to the outer membrane factor (OMF) (TC 1.B.17) family.</text>
</comment>
<dbReference type="PANTHER" id="PTHR30026">
    <property type="entry name" value="OUTER MEMBRANE PROTEIN TOLC"/>
    <property type="match status" value="1"/>
</dbReference>
<dbReference type="AlphaFoldDB" id="A0A0A0F391"/>
<evidence type="ECO:0000256" key="3">
    <source>
        <dbReference type="ARBA" id="ARBA00022448"/>
    </source>
</evidence>
<comment type="caution">
    <text evidence="10">The sequence shown here is derived from an EMBL/GenBank/DDBJ whole genome shotgun (WGS) entry which is preliminary data.</text>
</comment>
<dbReference type="eggNOG" id="COG1538">
    <property type="taxonomic scope" value="Bacteria"/>
</dbReference>